<feature type="transmembrane region" description="Helical" evidence="2">
    <location>
        <begin position="87"/>
        <end position="105"/>
    </location>
</feature>
<keyword evidence="2" id="KW-1133">Transmembrane helix</keyword>
<feature type="region of interest" description="Disordered" evidence="1">
    <location>
        <begin position="164"/>
        <end position="187"/>
    </location>
</feature>
<reference evidence="3 4" key="1">
    <citation type="submission" date="2017-04" db="EMBL/GenBank/DDBJ databases">
        <authorList>
            <person name="Afonso C.L."/>
            <person name="Miller P.J."/>
            <person name="Scott M.A."/>
            <person name="Spackman E."/>
            <person name="Goraichik I."/>
            <person name="Dimitrov K.M."/>
            <person name="Suarez D.L."/>
            <person name="Swayne D.E."/>
        </authorList>
    </citation>
    <scope>NUCLEOTIDE SEQUENCE [LARGE SCALE GENOMIC DNA]</scope>
    <source>
        <strain evidence="3 4">DSM 11622</strain>
    </source>
</reference>
<dbReference type="Proteomes" id="UP000192266">
    <property type="component" value="Unassembled WGS sequence"/>
</dbReference>
<organism evidence="3 4">
    <name type="scientific">Hymenobacter roseosalivarius DSM 11622</name>
    <dbReference type="NCBI Taxonomy" id="645990"/>
    <lineage>
        <taxon>Bacteria</taxon>
        <taxon>Pseudomonadati</taxon>
        <taxon>Bacteroidota</taxon>
        <taxon>Cytophagia</taxon>
        <taxon>Cytophagales</taxon>
        <taxon>Hymenobacteraceae</taxon>
        <taxon>Hymenobacter</taxon>
    </lineage>
</organism>
<keyword evidence="2" id="KW-0812">Transmembrane</keyword>
<feature type="transmembrane region" description="Helical" evidence="2">
    <location>
        <begin position="62"/>
        <end position="81"/>
    </location>
</feature>
<keyword evidence="2" id="KW-0472">Membrane</keyword>
<dbReference type="AlphaFoldDB" id="A0A1W1W3D9"/>
<evidence type="ECO:0000313" key="3">
    <source>
        <dbReference type="EMBL" id="SMC00137.1"/>
    </source>
</evidence>
<dbReference type="EMBL" id="FWWW01000098">
    <property type="protein sequence ID" value="SMC00137.1"/>
    <property type="molecule type" value="Genomic_DNA"/>
</dbReference>
<gene>
    <name evidence="3" type="ORF">SAMN00120144_2533</name>
</gene>
<evidence type="ECO:0000256" key="1">
    <source>
        <dbReference type="SAM" id="MobiDB-lite"/>
    </source>
</evidence>
<name>A0A1W1W3D9_9BACT</name>
<accession>A0A1W1W3D9</accession>
<keyword evidence="4" id="KW-1185">Reference proteome</keyword>
<evidence type="ECO:0000256" key="2">
    <source>
        <dbReference type="SAM" id="Phobius"/>
    </source>
</evidence>
<evidence type="ECO:0000313" key="4">
    <source>
        <dbReference type="Proteomes" id="UP000192266"/>
    </source>
</evidence>
<protein>
    <recommendedName>
        <fullName evidence="5">Transmembrane protein</fullName>
    </recommendedName>
</protein>
<proteinExistence type="predicted"/>
<dbReference type="STRING" id="645990.SAMN00120144_2533"/>
<sequence>MVLIAQSLLFKSISLNPMLPSDEPTLRGPNGRLVLTADALEVDGQRFALLELDAVELQPIRWLLWYLLGGIILAGFALAFLQNWLRTVPAALGLTAGALLLAYGSRGTNRLRLYRAGREALHFALAGDPLPWQKLAAETNRRIRRRHEEAAAAAVAAWALDLPPTETDTNSWSGPPAAPPDTTELTS</sequence>
<evidence type="ECO:0008006" key="5">
    <source>
        <dbReference type="Google" id="ProtNLM"/>
    </source>
</evidence>